<feature type="compositionally biased region" description="Basic and acidic residues" evidence="2">
    <location>
        <begin position="42"/>
        <end position="76"/>
    </location>
</feature>
<keyword evidence="3" id="KW-0812">Transmembrane</keyword>
<dbReference type="PANTHER" id="PTHR38434:SF1">
    <property type="entry name" value="BLL2549 PROTEIN"/>
    <property type="match status" value="1"/>
</dbReference>
<protein>
    <submittedName>
        <fullName evidence="4">Putative membrane protein DUF2339</fullName>
    </submittedName>
</protein>
<feature type="transmembrane region" description="Helical" evidence="3">
    <location>
        <begin position="178"/>
        <end position="197"/>
    </location>
</feature>
<name>A0A419WEU2_9EURY</name>
<accession>A0A419WEU2</accession>
<dbReference type="PANTHER" id="PTHR38434">
    <property type="entry name" value="BLL2549 PROTEIN"/>
    <property type="match status" value="1"/>
</dbReference>
<feature type="transmembrane region" description="Helical" evidence="3">
    <location>
        <begin position="558"/>
        <end position="579"/>
    </location>
</feature>
<keyword evidence="1" id="KW-0175">Coiled coil</keyword>
<evidence type="ECO:0000313" key="4">
    <source>
        <dbReference type="EMBL" id="RKD93965.1"/>
    </source>
</evidence>
<dbReference type="AlphaFoldDB" id="A0A419WEU2"/>
<sequence>MSDDDDDLAAEVRRLRSEVATLRRRVADLEAAVDGESTAATRTDRDAVDDRADRAPSDETTPREDDTAAHDREQERTQNWERDIGIKWLGLLGGAALVAGVVFFVRLAIEAGLLGPLGRVVAGTVAGVALFAGGRFAAERQGYVRWGQIAAGVGLAIAYFSCYAAYGFEAYRTALGTPLWAVLAALTILVAGTAAVSVRDGAPIVAGEAFLFGYGTAYLGLEAETFVVTPAYALLLAVGLVAIAAVRPWYRLVLASVLPTYGLVAVWRAETEPAASLAAAVVVAALGIYLVGGYVLRRADADGRWYRPQIGALTVLNAGIGAVFLEDIVTEWVPEAPLEGVALGAVGLALVGVYAITDRRPVRRDEAAGALAVVLLGGAVVLAAEPFGATVGLLALLCGSIFGADRTDAPAFRTGGHLVALGTVGKLLAVDAAELPAFDTGAPLATATGRPVAFALAVAVFYGLALRFRGETMTTPRTGDSVPVAAPYAVAGTGLTVVVLGLELSGAGVSVAWAAFGLALVTAGLSVDVRGLRFQGMAVLGLVTAKVFLFDMQGLDAIARALAFLVVGAILLAASYAYARWQGEDPLRRLTGE</sequence>
<feature type="transmembrane region" description="Helical" evidence="3">
    <location>
        <begin position="149"/>
        <end position="166"/>
    </location>
</feature>
<comment type="caution">
    <text evidence="4">The sequence shown here is derived from an EMBL/GenBank/DDBJ whole genome shotgun (WGS) entry which is preliminary data.</text>
</comment>
<keyword evidence="3" id="KW-1133">Transmembrane helix</keyword>
<feature type="transmembrane region" description="Helical" evidence="3">
    <location>
        <begin position="534"/>
        <end position="552"/>
    </location>
</feature>
<feature type="transmembrane region" description="Helical" evidence="3">
    <location>
        <begin position="86"/>
        <end position="105"/>
    </location>
</feature>
<dbReference type="Proteomes" id="UP000283805">
    <property type="component" value="Unassembled WGS sequence"/>
</dbReference>
<feature type="transmembrane region" description="Helical" evidence="3">
    <location>
        <begin position="275"/>
        <end position="296"/>
    </location>
</feature>
<feature type="region of interest" description="Disordered" evidence="2">
    <location>
        <begin position="33"/>
        <end position="76"/>
    </location>
</feature>
<feature type="transmembrane region" description="Helical" evidence="3">
    <location>
        <begin position="204"/>
        <end position="221"/>
    </location>
</feature>
<evidence type="ECO:0000256" key="1">
    <source>
        <dbReference type="SAM" id="Coils"/>
    </source>
</evidence>
<feature type="transmembrane region" description="Helical" evidence="3">
    <location>
        <begin position="337"/>
        <end position="357"/>
    </location>
</feature>
<feature type="coiled-coil region" evidence="1">
    <location>
        <begin position="5"/>
        <end position="32"/>
    </location>
</feature>
<evidence type="ECO:0000313" key="5">
    <source>
        <dbReference type="Proteomes" id="UP000283805"/>
    </source>
</evidence>
<dbReference type="EMBL" id="RAPO01000003">
    <property type="protein sequence ID" value="RKD93965.1"/>
    <property type="molecule type" value="Genomic_DNA"/>
</dbReference>
<gene>
    <name evidence="4" type="ORF">ATJ93_3600</name>
</gene>
<feature type="transmembrane region" description="Helical" evidence="3">
    <location>
        <begin position="452"/>
        <end position="470"/>
    </location>
</feature>
<evidence type="ECO:0000256" key="3">
    <source>
        <dbReference type="SAM" id="Phobius"/>
    </source>
</evidence>
<dbReference type="Pfam" id="PF10101">
    <property type="entry name" value="DUF2339"/>
    <property type="match status" value="2"/>
</dbReference>
<keyword evidence="5" id="KW-1185">Reference proteome</keyword>
<feature type="transmembrane region" description="Helical" evidence="3">
    <location>
        <begin position="308"/>
        <end position="325"/>
    </location>
</feature>
<feature type="transmembrane region" description="Helical" evidence="3">
    <location>
        <begin position="227"/>
        <end position="245"/>
    </location>
</feature>
<evidence type="ECO:0000256" key="2">
    <source>
        <dbReference type="SAM" id="MobiDB-lite"/>
    </source>
</evidence>
<dbReference type="InterPro" id="IPR019286">
    <property type="entry name" value="DUF2339_TM"/>
</dbReference>
<reference evidence="4 5" key="1">
    <citation type="submission" date="2018-09" db="EMBL/GenBank/DDBJ databases">
        <title>Genomic Encyclopedia of Archaeal and Bacterial Type Strains, Phase II (KMG-II): from individual species to whole genera.</title>
        <authorList>
            <person name="Goeker M."/>
        </authorList>
    </citation>
    <scope>NUCLEOTIDE SEQUENCE [LARGE SCALE GENOMIC DNA]</scope>
    <source>
        <strain evidence="4 5">DSM 13151</strain>
    </source>
</reference>
<keyword evidence="3" id="KW-0472">Membrane</keyword>
<proteinExistence type="predicted"/>
<dbReference type="OrthoDB" id="222435at2157"/>
<feature type="transmembrane region" description="Helical" evidence="3">
    <location>
        <begin position="369"/>
        <end position="402"/>
    </location>
</feature>
<feature type="transmembrane region" description="Helical" evidence="3">
    <location>
        <begin position="252"/>
        <end position="269"/>
    </location>
</feature>
<dbReference type="RefSeq" id="WP_120245940.1">
    <property type="nucleotide sequence ID" value="NZ_RAPO01000003.1"/>
</dbReference>
<feature type="transmembrane region" description="Helical" evidence="3">
    <location>
        <begin position="117"/>
        <end position="137"/>
    </location>
</feature>
<organism evidence="4 5">
    <name type="scientific">Halopiger aswanensis</name>
    <dbReference type="NCBI Taxonomy" id="148449"/>
    <lineage>
        <taxon>Archaea</taxon>
        <taxon>Methanobacteriati</taxon>
        <taxon>Methanobacteriota</taxon>
        <taxon>Stenosarchaea group</taxon>
        <taxon>Halobacteria</taxon>
        <taxon>Halobacteriales</taxon>
        <taxon>Natrialbaceae</taxon>
        <taxon>Halopiger</taxon>
    </lineage>
</organism>